<keyword evidence="4" id="KW-1185">Reference proteome</keyword>
<dbReference type="PATRIC" id="fig|1301098.3.peg.4484"/>
<protein>
    <submittedName>
        <fullName evidence="3">Pyridoxamine 5'-phosphate oxidase-like FMN-binding protein</fullName>
    </submittedName>
</protein>
<accession>A0A024HLR8</accession>
<dbReference type="KEGG" id="pkc:PKB_4497"/>
<dbReference type="EMBL" id="HG322950">
    <property type="protein sequence ID" value="CDF85821.1"/>
    <property type="molecule type" value="Genomic_DNA"/>
</dbReference>
<dbReference type="GO" id="GO:0005737">
    <property type="term" value="C:cytoplasm"/>
    <property type="evidence" value="ECO:0007669"/>
    <property type="project" value="UniProtKB-ARBA"/>
</dbReference>
<feature type="domain" description="CREG-like beta-barrel" evidence="2">
    <location>
        <begin position="4"/>
        <end position="148"/>
    </location>
</feature>
<dbReference type="InterPro" id="IPR055343">
    <property type="entry name" value="CREG_beta-barrel"/>
</dbReference>
<sequence>MSAKAAKHAREMLLKEYRGVLSTQSKKWPGFPFGSVVPYCLDALGRPLILISRIAQHTHNLQADDKCSLLIGERNADDIQAAGRLTLLAEARQLTDIEEIEAAAVRYYRYFPTSRDYHKAHDFDFWVLQPVQWRYIGGFGDIHWLAADSVPQPNVFAGAQEGGMIEHMNRDHADAIHHYLALAGLPAGEEPEMAGIDSEGFHLRVGATLHWLPFPAPCLDPGAVRQALVQLARAEAWPGSEVIQA</sequence>
<evidence type="ECO:0000259" key="1">
    <source>
        <dbReference type="Pfam" id="PF10615"/>
    </source>
</evidence>
<proteinExistence type="predicted"/>
<dbReference type="Gene3D" id="3.20.180.10">
    <property type="entry name" value="PNP-oxidase-like"/>
    <property type="match status" value="1"/>
</dbReference>
<dbReference type="Pfam" id="PF10615">
    <property type="entry name" value="DUF2470"/>
    <property type="match status" value="1"/>
</dbReference>
<dbReference type="SUPFAM" id="SSF50475">
    <property type="entry name" value="FMN-binding split barrel"/>
    <property type="match status" value="1"/>
</dbReference>
<dbReference type="AlphaFoldDB" id="A0A024HLR8"/>
<dbReference type="InterPro" id="IPR019595">
    <property type="entry name" value="DUF2470"/>
</dbReference>
<organism evidence="3 4">
    <name type="scientific">Pseudomonas knackmussii (strain DSM 6978 / CCUG 54928 / LMG 23759 / B13)</name>
    <dbReference type="NCBI Taxonomy" id="1301098"/>
    <lineage>
        <taxon>Bacteria</taxon>
        <taxon>Pseudomonadati</taxon>
        <taxon>Pseudomonadota</taxon>
        <taxon>Gammaproteobacteria</taxon>
        <taxon>Pseudomonadales</taxon>
        <taxon>Pseudomonadaceae</taxon>
        <taxon>Pseudomonas</taxon>
    </lineage>
</organism>
<name>A0A024HLR8_PSEKB</name>
<dbReference type="OrthoDB" id="9776211at2"/>
<reference evidence="3 4" key="2">
    <citation type="submission" date="2014-05" db="EMBL/GenBank/DDBJ databases">
        <title>Genome sequence of the 3-chlorobenzoate degrading bacterium Pseudomonas knackmussii B13 shows multiple evidence for horizontal gene transfer.</title>
        <authorList>
            <person name="Miyazaki R."/>
            <person name="Bertelli C."/>
            <person name="Falquet L."/>
            <person name="Robinson-Rechavi M."/>
            <person name="Gharib W."/>
            <person name="Roy S."/>
            <person name="Van der Meer J.R."/>
        </authorList>
    </citation>
    <scope>NUCLEOTIDE SEQUENCE [LARGE SCALE GENOMIC DNA]</scope>
    <source>
        <strain evidence="3 4">B13</strain>
    </source>
</reference>
<dbReference type="InterPro" id="IPR037119">
    <property type="entry name" value="Haem_oxidase_HugZ-like_sf"/>
</dbReference>
<dbReference type="InterPro" id="IPR012349">
    <property type="entry name" value="Split_barrel_FMN-bd"/>
</dbReference>
<dbReference type="eggNOG" id="COG0748">
    <property type="taxonomic scope" value="Bacteria"/>
</dbReference>
<evidence type="ECO:0000313" key="3">
    <source>
        <dbReference type="EMBL" id="CDF85821.1"/>
    </source>
</evidence>
<dbReference type="PANTHER" id="PTHR13343">
    <property type="entry name" value="CREG1 PROTEIN"/>
    <property type="match status" value="1"/>
</dbReference>
<feature type="domain" description="DUF2470" evidence="1">
    <location>
        <begin position="162"/>
        <end position="231"/>
    </location>
</feature>
<dbReference type="Proteomes" id="UP000025241">
    <property type="component" value="Chromosome I"/>
</dbReference>
<dbReference type="Gene3D" id="2.30.110.10">
    <property type="entry name" value="Electron Transport, Fmn-binding Protein, Chain A"/>
    <property type="match status" value="1"/>
</dbReference>
<evidence type="ECO:0000259" key="2">
    <source>
        <dbReference type="Pfam" id="PF13883"/>
    </source>
</evidence>
<dbReference type="PANTHER" id="PTHR13343:SF17">
    <property type="entry name" value="CELLULAR REPRESSOR OF E1A-STIMULATED GENES, ISOFORM A"/>
    <property type="match status" value="1"/>
</dbReference>
<reference evidence="3 4" key="1">
    <citation type="submission" date="2013-03" db="EMBL/GenBank/DDBJ databases">
        <authorList>
            <person name="Linke B."/>
        </authorList>
    </citation>
    <scope>NUCLEOTIDE SEQUENCE [LARGE SCALE GENOMIC DNA]</scope>
    <source>
        <strain evidence="3 4">B13</strain>
    </source>
</reference>
<dbReference type="HOGENOM" id="CLU_053419_1_1_6"/>
<dbReference type="STRING" id="1301098.PKB_4497"/>
<dbReference type="Pfam" id="PF13883">
    <property type="entry name" value="CREG_beta-barrel"/>
    <property type="match status" value="1"/>
</dbReference>
<evidence type="ECO:0000313" key="4">
    <source>
        <dbReference type="Proteomes" id="UP000025241"/>
    </source>
</evidence>
<gene>
    <name evidence="3" type="ORF">PKB_4497</name>
</gene>
<dbReference type="RefSeq" id="WP_043254549.1">
    <property type="nucleotide sequence ID" value="NZ_HG322950.1"/>
</dbReference>